<comment type="similarity">
    <text evidence="1">Belongs to the short-chain dehydrogenases/reductases (SDR) family.</text>
</comment>
<dbReference type="Gene3D" id="3.40.50.720">
    <property type="entry name" value="NAD(P)-binding Rossmann-like Domain"/>
    <property type="match status" value="1"/>
</dbReference>
<dbReference type="EMBL" id="NBSH01000003">
    <property type="protein sequence ID" value="ORX39050.1"/>
    <property type="molecule type" value="Genomic_DNA"/>
</dbReference>
<dbReference type="Pfam" id="PF00106">
    <property type="entry name" value="adh_short"/>
    <property type="match status" value="1"/>
</dbReference>
<keyword evidence="3" id="KW-0560">Oxidoreductase</keyword>
<gene>
    <name evidence="4" type="ORF">BD324DRAFT_307400</name>
</gene>
<keyword evidence="2" id="KW-0521">NADP</keyword>
<dbReference type="PANTHER" id="PTHR24320:SF282">
    <property type="entry name" value="WW DOMAIN-CONTAINING OXIDOREDUCTASE"/>
    <property type="match status" value="1"/>
</dbReference>
<evidence type="ECO:0008006" key="6">
    <source>
        <dbReference type="Google" id="ProtNLM"/>
    </source>
</evidence>
<accession>A0A1Y1ULX7</accession>
<sequence length="347" mass="37628">MLITVLTRSAPTTLRRLSTFTPFQPLVKMVAPAGLFSNRYKLEDMPDLSGQVAIVSGGTRGIGEAVSAALVQKGCEVHILSATEEHFKEAVEHISADTPSAPSLLKYHQIDLHSLKSLAGVIPELAKLPRIDMLYLIAGIGVAPFQLTEDGIGNHFAVNNLSQMMLVDGLLDKIKETARGKTGEDKWSTRIVSESSELHRAAPSEAKFANLAEMSEDSKDMDPTKLYGRSKLANALFIRELSKHLPPLTSDEPILAISVHPGAVATEQQQGATQAYGFIPGAESALWAGTGKTASERREEVQGRYFSEADGKVDTESDQAKDDALAKQLWELSVKTLKDKAGYEVKM</sequence>
<dbReference type="RefSeq" id="XP_021872913.1">
    <property type="nucleotide sequence ID" value="XM_022012446.1"/>
</dbReference>
<dbReference type="GO" id="GO:0016491">
    <property type="term" value="F:oxidoreductase activity"/>
    <property type="evidence" value="ECO:0007669"/>
    <property type="project" value="UniProtKB-KW"/>
</dbReference>
<dbReference type="InterPro" id="IPR036291">
    <property type="entry name" value="NAD(P)-bd_dom_sf"/>
</dbReference>
<dbReference type="SUPFAM" id="SSF51735">
    <property type="entry name" value="NAD(P)-binding Rossmann-fold domains"/>
    <property type="match status" value="1"/>
</dbReference>
<evidence type="ECO:0000256" key="3">
    <source>
        <dbReference type="ARBA" id="ARBA00023002"/>
    </source>
</evidence>
<dbReference type="OrthoDB" id="191139at2759"/>
<dbReference type="InParanoid" id="A0A1Y1ULX7"/>
<dbReference type="PRINTS" id="PR00081">
    <property type="entry name" value="GDHRDH"/>
</dbReference>
<dbReference type="GeneID" id="33554254"/>
<evidence type="ECO:0000313" key="4">
    <source>
        <dbReference type="EMBL" id="ORX39050.1"/>
    </source>
</evidence>
<dbReference type="InterPro" id="IPR002347">
    <property type="entry name" value="SDR_fam"/>
</dbReference>
<proteinExistence type="inferred from homology"/>
<organism evidence="4 5">
    <name type="scientific">Kockovaella imperatae</name>
    <dbReference type="NCBI Taxonomy" id="4999"/>
    <lineage>
        <taxon>Eukaryota</taxon>
        <taxon>Fungi</taxon>
        <taxon>Dikarya</taxon>
        <taxon>Basidiomycota</taxon>
        <taxon>Agaricomycotina</taxon>
        <taxon>Tremellomycetes</taxon>
        <taxon>Tremellales</taxon>
        <taxon>Cuniculitremaceae</taxon>
        <taxon>Kockovaella</taxon>
    </lineage>
</organism>
<reference evidence="4 5" key="1">
    <citation type="submission" date="2017-03" db="EMBL/GenBank/DDBJ databases">
        <title>Widespread Adenine N6-methylation of Active Genes in Fungi.</title>
        <authorList>
            <consortium name="DOE Joint Genome Institute"/>
            <person name="Mondo S.J."/>
            <person name="Dannebaum R.O."/>
            <person name="Kuo R.C."/>
            <person name="Louie K.B."/>
            <person name="Bewick A.J."/>
            <person name="Labutti K."/>
            <person name="Haridas S."/>
            <person name="Kuo A."/>
            <person name="Salamov A."/>
            <person name="Ahrendt S.R."/>
            <person name="Lau R."/>
            <person name="Bowen B.P."/>
            <person name="Lipzen A."/>
            <person name="Sullivan W."/>
            <person name="Andreopoulos W.B."/>
            <person name="Clum A."/>
            <person name="Lindquist E."/>
            <person name="Daum C."/>
            <person name="Northen T.R."/>
            <person name="Ramamoorthy G."/>
            <person name="Schmitz R.J."/>
            <person name="Gryganskyi A."/>
            <person name="Culley D."/>
            <person name="Magnuson J."/>
            <person name="James T.Y."/>
            <person name="O'Malley M.A."/>
            <person name="Stajich J.E."/>
            <person name="Spatafora J.W."/>
            <person name="Visel A."/>
            <person name="Grigoriev I.V."/>
        </authorList>
    </citation>
    <scope>NUCLEOTIDE SEQUENCE [LARGE SCALE GENOMIC DNA]</scope>
    <source>
        <strain evidence="4 5">NRRL Y-17943</strain>
    </source>
</reference>
<keyword evidence="5" id="KW-1185">Reference proteome</keyword>
<comment type="caution">
    <text evidence="4">The sequence shown here is derived from an EMBL/GenBank/DDBJ whole genome shotgun (WGS) entry which is preliminary data.</text>
</comment>
<dbReference type="STRING" id="4999.A0A1Y1ULX7"/>
<evidence type="ECO:0000256" key="1">
    <source>
        <dbReference type="ARBA" id="ARBA00006484"/>
    </source>
</evidence>
<evidence type="ECO:0000256" key="2">
    <source>
        <dbReference type="ARBA" id="ARBA00022857"/>
    </source>
</evidence>
<dbReference type="PANTHER" id="PTHR24320">
    <property type="entry name" value="RETINOL DEHYDROGENASE"/>
    <property type="match status" value="1"/>
</dbReference>
<protein>
    <recommendedName>
        <fullName evidence="6">NAD(P)-binding protein</fullName>
    </recommendedName>
</protein>
<name>A0A1Y1ULX7_9TREE</name>
<dbReference type="AlphaFoldDB" id="A0A1Y1ULX7"/>
<evidence type="ECO:0000313" key="5">
    <source>
        <dbReference type="Proteomes" id="UP000193218"/>
    </source>
</evidence>
<dbReference type="Proteomes" id="UP000193218">
    <property type="component" value="Unassembled WGS sequence"/>
</dbReference>